<protein>
    <submittedName>
        <fullName evidence="1">Uncharacterized protein</fullName>
    </submittedName>
</protein>
<name>A0AA39SLN0_ACESA</name>
<sequence length="179" mass="20740">MSDEQLTKWNFLRSLYLRGDCKDKESGIGLKFRLNHDLNGIVMKDQNTLGTQFMKIMKKNNVKGMKQIFKVLNFRQFTREVFREKHLSKNPCRVLSVDPAPRQVGIAMSDEQLTKWNFLRSLYLRGDCENKESGIGLKFRLKPDLNGIVIKDQNTLGTQFMKIVKKNNVKGVLVGINHH</sequence>
<dbReference type="AlphaFoldDB" id="A0AA39SLN0"/>
<keyword evidence="2" id="KW-1185">Reference proteome</keyword>
<gene>
    <name evidence="1" type="ORF">LWI29_006407</name>
</gene>
<dbReference type="EMBL" id="JAUESC010000004">
    <property type="protein sequence ID" value="KAK0595416.1"/>
    <property type="molecule type" value="Genomic_DNA"/>
</dbReference>
<comment type="caution">
    <text evidence="1">The sequence shown here is derived from an EMBL/GenBank/DDBJ whole genome shotgun (WGS) entry which is preliminary data.</text>
</comment>
<reference evidence="1" key="1">
    <citation type="journal article" date="2022" name="Plant J.">
        <title>Strategies of tolerance reflected in two North American maple genomes.</title>
        <authorList>
            <person name="McEvoy S.L."/>
            <person name="Sezen U.U."/>
            <person name="Trouern-Trend A."/>
            <person name="McMahon S.M."/>
            <person name="Schaberg P.G."/>
            <person name="Yang J."/>
            <person name="Wegrzyn J.L."/>
            <person name="Swenson N.G."/>
        </authorList>
    </citation>
    <scope>NUCLEOTIDE SEQUENCE</scope>
    <source>
        <strain evidence="1">NS2018</strain>
    </source>
</reference>
<evidence type="ECO:0000313" key="1">
    <source>
        <dbReference type="EMBL" id="KAK0595416.1"/>
    </source>
</evidence>
<organism evidence="1 2">
    <name type="scientific">Acer saccharum</name>
    <name type="common">Sugar maple</name>
    <dbReference type="NCBI Taxonomy" id="4024"/>
    <lineage>
        <taxon>Eukaryota</taxon>
        <taxon>Viridiplantae</taxon>
        <taxon>Streptophyta</taxon>
        <taxon>Embryophyta</taxon>
        <taxon>Tracheophyta</taxon>
        <taxon>Spermatophyta</taxon>
        <taxon>Magnoliopsida</taxon>
        <taxon>eudicotyledons</taxon>
        <taxon>Gunneridae</taxon>
        <taxon>Pentapetalae</taxon>
        <taxon>rosids</taxon>
        <taxon>malvids</taxon>
        <taxon>Sapindales</taxon>
        <taxon>Sapindaceae</taxon>
        <taxon>Hippocastanoideae</taxon>
        <taxon>Acereae</taxon>
        <taxon>Acer</taxon>
    </lineage>
</organism>
<proteinExistence type="predicted"/>
<evidence type="ECO:0000313" key="2">
    <source>
        <dbReference type="Proteomes" id="UP001168877"/>
    </source>
</evidence>
<dbReference type="Proteomes" id="UP001168877">
    <property type="component" value="Unassembled WGS sequence"/>
</dbReference>
<reference evidence="1" key="2">
    <citation type="submission" date="2023-06" db="EMBL/GenBank/DDBJ databases">
        <authorList>
            <person name="Swenson N.G."/>
            <person name="Wegrzyn J.L."/>
            <person name="Mcevoy S.L."/>
        </authorList>
    </citation>
    <scope>NUCLEOTIDE SEQUENCE</scope>
    <source>
        <strain evidence="1">NS2018</strain>
        <tissue evidence="1">Leaf</tissue>
    </source>
</reference>
<accession>A0AA39SLN0</accession>